<evidence type="ECO:0000313" key="6">
    <source>
        <dbReference type="Proteomes" id="UP000467840"/>
    </source>
</evidence>
<keyword evidence="1" id="KW-0489">Methyltransferase</keyword>
<dbReference type="GO" id="GO:0008171">
    <property type="term" value="F:O-methyltransferase activity"/>
    <property type="evidence" value="ECO:0007669"/>
    <property type="project" value="InterPro"/>
</dbReference>
<name>A0A6A6K419_HEVBR</name>
<comment type="caution">
    <text evidence="5">The sequence shown here is derived from an EMBL/GenBank/DDBJ whole genome shotgun (WGS) entry which is preliminary data.</text>
</comment>
<keyword evidence="3" id="KW-0949">S-adenosyl-L-methionine</keyword>
<organism evidence="5 6">
    <name type="scientific">Hevea brasiliensis</name>
    <name type="common">Para rubber tree</name>
    <name type="synonym">Siphonia brasiliensis</name>
    <dbReference type="NCBI Taxonomy" id="3981"/>
    <lineage>
        <taxon>Eukaryota</taxon>
        <taxon>Viridiplantae</taxon>
        <taxon>Streptophyta</taxon>
        <taxon>Embryophyta</taxon>
        <taxon>Tracheophyta</taxon>
        <taxon>Spermatophyta</taxon>
        <taxon>Magnoliopsida</taxon>
        <taxon>eudicotyledons</taxon>
        <taxon>Gunneridae</taxon>
        <taxon>Pentapetalae</taxon>
        <taxon>rosids</taxon>
        <taxon>fabids</taxon>
        <taxon>Malpighiales</taxon>
        <taxon>Euphorbiaceae</taxon>
        <taxon>Crotonoideae</taxon>
        <taxon>Micrandreae</taxon>
        <taxon>Hevea</taxon>
    </lineage>
</organism>
<dbReference type="PROSITE" id="PS51683">
    <property type="entry name" value="SAM_OMT_II"/>
    <property type="match status" value="1"/>
</dbReference>
<evidence type="ECO:0000256" key="1">
    <source>
        <dbReference type="ARBA" id="ARBA00022603"/>
    </source>
</evidence>
<sequence length="86" mass="9343">MSVREGAFEELKSLVDVGGGTGTVAKAIAKAFPQLDALCLISHMWWPVVAAHVPPPLSDWVDLIIGLIKQKFSLKILLRKFSSTVV</sequence>
<dbReference type="AlphaFoldDB" id="A0A6A6K419"/>
<dbReference type="Proteomes" id="UP000467840">
    <property type="component" value="Chromosome 12"/>
</dbReference>
<evidence type="ECO:0000259" key="4">
    <source>
        <dbReference type="Pfam" id="PF00891"/>
    </source>
</evidence>
<feature type="domain" description="O-methyltransferase C-terminal" evidence="4">
    <location>
        <begin position="7"/>
        <end position="38"/>
    </location>
</feature>
<dbReference type="Pfam" id="PF00891">
    <property type="entry name" value="Methyltransf_2"/>
    <property type="match status" value="1"/>
</dbReference>
<dbReference type="InterPro" id="IPR029063">
    <property type="entry name" value="SAM-dependent_MTases_sf"/>
</dbReference>
<dbReference type="Gene3D" id="3.40.50.150">
    <property type="entry name" value="Vaccinia Virus protein VP39"/>
    <property type="match status" value="1"/>
</dbReference>
<evidence type="ECO:0000256" key="3">
    <source>
        <dbReference type="ARBA" id="ARBA00022691"/>
    </source>
</evidence>
<dbReference type="InterPro" id="IPR016461">
    <property type="entry name" value="COMT-like"/>
</dbReference>
<dbReference type="GO" id="GO:0032259">
    <property type="term" value="P:methylation"/>
    <property type="evidence" value="ECO:0007669"/>
    <property type="project" value="UniProtKB-KW"/>
</dbReference>
<dbReference type="InterPro" id="IPR001077">
    <property type="entry name" value="COMT_C"/>
</dbReference>
<keyword evidence="2" id="KW-0808">Transferase</keyword>
<accession>A0A6A6K419</accession>
<evidence type="ECO:0000256" key="2">
    <source>
        <dbReference type="ARBA" id="ARBA00022679"/>
    </source>
</evidence>
<dbReference type="SUPFAM" id="SSF53335">
    <property type="entry name" value="S-adenosyl-L-methionine-dependent methyltransferases"/>
    <property type="match status" value="1"/>
</dbReference>
<evidence type="ECO:0000313" key="5">
    <source>
        <dbReference type="EMBL" id="KAF2283462.1"/>
    </source>
</evidence>
<proteinExistence type="predicted"/>
<gene>
    <name evidence="5" type="ORF">GH714_008035</name>
</gene>
<dbReference type="EMBL" id="JAAGAX010000018">
    <property type="protein sequence ID" value="KAF2283462.1"/>
    <property type="molecule type" value="Genomic_DNA"/>
</dbReference>
<protein>
    <recommendedName>
        <fullName evidence="4">O-methyltransferase C-terminal domain-containing protein</fullName>
    </recommendedName>
</protein>
<reference evidence="5 6" key="1">
    <citation type="journal article" date="2020" name="Mol. Plant">
        <title>The Chromosome-Based Rubber Tree Genome Provides New Insights into Spurge Genome Evolution and Rubber Biosynthesis.</title>
        <authorList>
            <person name="Liu J."/>
            <person name="Shi C."/>
            <person name="Shi C.C."/>
            <person name="Li W."/>
            <person name="Zhang Q.J."/>
            <person name="Zhang Y."/>
            <person name="Li K."/>
            <person name="Lu H.F."/>
            <person name="Shi C."/>
            <person name="Zhu S.T."/>
            <person name="Xiao Z.Y."/>
            <person name="Nan H."/>
            <person name="Yue Y."/>
            <person name="Zhu X.G."/>
            <person name="Wu Y."/>
            <person name="Hong X.N."/>
            <person name="Fan G.Y."/>
            <person name="Tong Y."/>
            <person name="Zhang D."/>
            <person name="Mao C.L."/>
            <person name="Liu Y.L."/>
            <person name="Hao S.J."/>
            <person name="Liu W.Q."/>
            <person name="Lv M.Q."/>
            <person name="Zhang H.B."/>
            <person name="Liu Y."/>
            <person name="Hu-Tang G.R."/>
            <person name="Wang J.P."/>
            <person name="Wang J.H."/>
            <person name="Sun Y.H."/>
            <person name="Ni S.B."/>
            <person name="Chen W.B."/>
            <person name="Zhang X.C."/>
            <person name="Jiao Y.N."/>
            <person name="Eichler E.E."/>
            <person name="Li G.H."/>
            <person name="Liu X."/>
            <person name="Gao L.Z."/>
        </authorList>
    </citation>
    <scope>NUCLEOTIDE SEQUENCE [LARGE SCALE GENOMIC DNA]</scope>
    <source>
        <strain evidence="6">cv. GT1</strain>
        <tissue evidence="5">Leaf</tissue>
    </source>
</reference>
<keyword evidence="6" id="KW-1185">Reference proteome</keyword>